<dbReference type="InterPro" id="IPR003660">
    <property type="entry name" value="HAMP_dom"/>
</dbReference>
<keyword evidence="2" id="KW-1003">Cell membrane</keyword>
<reference evidence="16 17" key="1">
    <citation type="submission" date="2018-08" db="EMBL/GenBank/DDBJ databases">
        <title>Recombination of ecologically and evolutionarily significant loci maintains genetic cohesion in the Pseudomonas syringae species complex.</title>
        <authorList>
            <person name="Dillon M."/>
            <person name="Thakur S."/>
            <person name="Almeida R.N.D."/>
            <person name="Weir B.S."/>
            <person name="Guttman D.S."/>
        </authorList>
    </citation>
    <scope>NUCLEOTIDE SEQUENCE [LARGE SCALE GENOMIC DNA]</scope>
    <source>
        <strain evidence="16 17">ICMP 9749</strain>
    </source>
</reference>
<dbReference type="PANTHER" id="PTHR32089:SF39">
    <property type="entry name" value="METHYL-ACCEPTING CHEMOTAXIS PROTEIN HLYB"/>
    <property type="match status" value="1"/>
</dbReference>
<dbReference type="InterPro" id="IPR029151">
    <property type="entry name" value="Sensor-like_sf"/>
</dbReference>
<evidence type="ECO:0000313" key="17">
    <source>
        <dbReference type="Proteomes" id="UP000281514"/>
    </source>
</evidence>
<dbReference type="InterPro" id="IPR004090">
    <property type="entry name" value="Chemotax_Me-accpt_rcpt"/>
</dbReference>
<dbReference type="GO" id="GO:0007165">
    <property type="term" value="P:signal transduction"/>
    <property type="evidence" value="ECO:0007669"/>
    <property type="project" value="UniProtKB-KW"/>
</dbReference>
<feature type="domain" description="T-SNARE coiled-coil homology" evidence="14">
    <location>
        <begin position="552"/>
        <end position="606"/>
    </location>
</feature>
<keyword evidence="7 12" id="KW-1133">Transmembrane helix</keyword>
<dbReference type="Pfam" id="PF02743">
    <property type="entry name" value="dCache_1"/>
    <property type="match status" value="1"/>
</dbReference>
<dbReference type="CDD" id="cd12912">
    <property type="entry name" value="PDC2_MCP_like"/>
    <property type="match status" value="1"/>
</dbReference>
<dbReference type="Pfam" id="PF00672">
    <property type="entry name" value="HAMP"/>
    <property type="match status" value="1"/>
</dbReference>
<evidence type="ECO:0000256" key="1">
    <source>
        <dbReference type="ARBA" id="ARBA00004429"/>
    </source>
</evidence>
<feature type="transmembrane region" description="Helical" evidence="12">
    <location>
        <begin position="278"/>
        <end position="301"/>
    </location>
</feature>
<dbReference type="FunFam" id="1.10.287.950:FF:000001">
    <property type="entry name" value="Methyl-accepting chemotaxis sensory transducer"/>
    <property type="match status" value="1"/>
</dbReference>
<comment type="similarity">
    <text evidence="10">Belongs to the methyl-accepting chemotaxis (MCP) protein family.</text>
</comment>
<evidence type="ECO:0000256" key="4">
    <source>
        <dbReference type="ARBA" id="ARBA00022500"/>
    </source>
</evidence>
<keyword evidence="9 11" id="KW-0807">Transducer</keyword>
<protein>
    <submittedName>
        <fullName evidence="16">Methyl-accepting chemotaxis protein</fullName>
    </submittedName>
</protein>
<keyword evidence="6 12" id="KW-0812">Transmembrane</keyword>
<feature type="domain" description="Methyl-accepting transducer" evidence="13">
    <location>
        <begin position="357"/>
        <end position="593"/>
    </location>
</feature>
<dbReference type="PANTHER" id="PTHR32089">
    <property type="entry name" value="METHYL-ACCEPTING CHEMOTAXIS PROTEIN MCPB"/>
    <property type="match status" value="1"/>
</dbReference>
<comment type="subcellular location">
    <subcellularLocation>
        <location evidence="1">Cell inner membrane</location>
        <topology evidence="1">Multi-pass membrane protein</topology>
    </subcellularLocation>
</comment>
<dbReference type="EMBL" id="RBTX01000623">
    <property type="protein sequence ID" value="RMU25928.1"/>
    <property type="molecule type" value="Genomic_DNA"/>
</dbReference>
<name>A0A3M5SYV3_9PSED</name>
<dbReference type="PROSITE" id="PS50885">
    <property type="entry name" value="HAMP"/>
    <property type="match status" value="1"/>
</dbReference>
<gene>
    <name evidence="16" type="ORF">ALP32_01042</name>
</gene>
<dbReference type="SUPFAM" id="SSF103190">
    <property type="entry name" value="Sensory domain-like"/>
    <property type="match status" value="1"/>
</dbReference>
<evidence type="ECO:0000313" key="16">
    <source>
        <dbReference type="EMBL" id="RMU25928.1"/>
    </source>
</evidence>
<evidence type="ECO:0000256" key="3">
    <source>
        <dbReference type="ARBA" id="ARBA00022481"/>
    </source>
</evidence>
<keyword evidence="8 12" id="KW-0472">Membrane</keyword>
<evidence type="ECO:0000259" key="15">
    <source>
        <dbReference type="PROSITE" id="PS50885"/>
    </source>
</evidence>
<dbReference type="Gene3D" id="3.30.450.20">
    <property type="entry name" value="PAS domain"/>
    <property type="match status" value="2"/>
</dbReference>
<evidence type="ECO:0000256" key="9">
    <source>
        <dbReference type="ARBA" id="ARBA00023224"/>
    </source>
</evidence>
<dbReference type="Pfam" id="PF00015">
    <property type="entry name" value="MCPsignal"/>
    <property type="match status" value="1"/>
</dbReference>
<dbReference type="InterPro" id="IPR000727">
    <property type="entry name" value="T_SNARE_dom"/>
</dbReference>
<evidence type="ECO:0000256" key="2">
    <source>
        <dbReference type="ARBA" id="ARBA00022475"/>
    </source>
</evidence>
<dbReference type="CDD" id="cd12913">
    <property type="entry name" value="PDC1_MCP_like"/>
    <property type="match status" value="1"/>
</dbReference>
<organism evidence="16 17">
    <name type="scientific">Pseudomonas avellanae</name>
    <dbReference type="NCBI Taxonomy" id="46257"/>
    <lineage>
        <taxon>Bacteria</taxon>
        <taxon>Pseudomonadati</taxon>
        <taxon>Pseudomonadota</taxon>
        <taxon>Gammaproteobacteria</taxon>
        <taxon>Pseudomonadales</taxon>
        <taxon>Pseudomonadaceae</taxon>
        <taxon>Pseudomonas</taxon>
    </lineage>
</organism>
<sequence>MKNLGFSKKILLAAALIVVVAFSVFIVINDYRQRQSLTSSVKSELQQLGTLTTQNIQTWLESRIQLLQSMSQQVAVDGKELPQLQRAIGLPTYSDNFQLSYFGSTEGVMFSVPAGNRPADYDPRARGWYKAAQNAPGTIVTEPYIAASSGKLVMTIATPVKVQNQLAGVAGADISLDSVSKIINSLNFDGHGYAFLVSAEGKILVHPDSKLVLKNINEAYPVNTPKIATGVTEIDSGKQPEIISFTPVQGVATANWYVALVLEQDSAYAMLTEFRTSAITAMVVVVMVIILLLGLLIRVLMQPLHQMGRAMRDIADGEGDLTKRLAITSHDEFGALAESFNHFVERIHTSIREVASTAAQLGEVATRVVKVSNASMSNSDQQANRTESVAAAINELGAAAQEIAQNAARTSQQSSDASGLASDGQGVVQQTIKAMNELSGKISESCVNIESLNGKTANIGQILEVITSISQQTNLLALNAAIEAARAGEAGRGFAVVADEVRNLAHRTQDSAQQVQKMIEELQVGAREAVVNMTESQRQSEDSVGIANLAGERLGSVTRRIEEINGMNQSVAAATEEQTSVVESINVDITHINTLNQQGVDNLRQTLEACNSLEEQAARLQQLVGSFRI</sequence>
<dbReference type="AlphaFoldDB" id="A0A3M5SYV3"/>
<feature type="domain" description="HAMP" evidence="15">
    <location>
        <begin position="298"/>
        <end position="352"/>
    </location>
</feature>
<dbReference type="GO" id="GO:0005886">
    <property type="term" value="C:plasma membrane"/>
    <property type="evidence" value="ECO:0007669"/>
    <property type="project" value="UniProtKB-SubCell"/>
</dbReference>
<dbReference type="GO" id="GO:0004888">
    <property type="term" value="F:transmembrane signaling receptor activity"/>
    <property type="evidence" value="ECO:0007669"/>
    <property type="project" value="InterPro"/>
</dbReference>
<accession>A0A3M5SYV3</accession>
<evidence type="ECO:0000259" key="14">
    <source>
        <dbReference type="PROSITE" id="PS50192"/>
    </source>
</evidence>
<proteinExistence type="inferred from homology"/>
<dbReference type="GO" id="GO:0006935">
    <property type="term" value="P:chemotaxis"/>
    <property type="evidence" value="ECO:0007669"/>
    <property type="project" value="UniProtKB-KW"/>
</dbReference>
<evidence type="ECO:0000256" key="10">
    <source>
        <dbReference type="ARBA" id="ARBA00029447"/>
    </source>
</evidence>
<comment type="caution">
    <text evidence="16">The sequence shown here is derived from an EMBL/GenBank/DDBJ whole genome shotgun (WGS) entry which is preliminary data.</text>
</comment>
<keyword evidence="5" id="KW-0997">Cell inner membrane</keyword>
<dbReference type="InterPro" id="IPR033479">
    <property type="entry name" value="dCache_1"/>
</dbReference>
<keyword evidence="3" id="KW-0488">Methylation</keyword>
<dbReference type="InterPro" id="IPR004089">
    <property type="entry name" value="MCPsignal_dom"/>
</dbReference>
<dbReference type="SMART" id="SM00304">
    <property type="entry name" value="HAMP"/>
    <property type="match status" value="2"/>
</dbReference>
<dbReference type="PRINTS" id="PR00260">
    <property type="entry name" value="CHEMTRNSDUCR"/>
</dbReference>
<dbReference type="SMART" id="SM00283">
    <property type="entry name" value="MA"/>
    <property type="match status" value="1"/>
</dbReference>
<evidence type="ECO:0000256" key="8">
    <source>
        <dbReference type="ARBA" id="ARBA00023136"/>
    </source>
</evidence>
<dbReference type="CDD" id="cd06225">
    <property type="entry name" value="HAMP"/>
    <property type="match status" value="1"/>
</dbReference>
<dbReference type="Gene3D" id="1.10.287.950">
    <property type="entry name" value="Methyl-accepting chemotaxis protein"/>
    <property type="match status" value="1"/>
</dbReference>
<keyword evidence="4" id="KW-0145">Chemotaxis</keyword>
<dbReference type="CDD" id="cd11386">
    <property type="entry name" value="MCP_signal"/>
    <property type="match status" value="1"/>
</dbReference>
<evidence type="ECO:0000256" key="11">
    <source>
        <dbReference type="PROSITE-ProRule" id="PRU00284"/>
    </source>
</evidence>
<evidence type="ECO:0000256" key="6">
    <source>
        <dbReference type="ARBA" id="ARBA00022692"/>
    </source>
</evidence>
<evidence type="ECO:0000256" key="12">
    <source>
        <dbReference type="SAM" id="Phobius"/>
    </source>
</evidence>
<dbReference type="SUPFAM" id="SSF58104">
    <property type="entry name" value="Methyl-accepting chemotaxis protein (MCP) signaling domain"/>
    <property type="match status" value="1"/>
</dbReference>
<evidence type="ECO:0000256" key="5">
    <source>
        <dbReference type="ARBA" id="ARBA00022519"/>
    </source>
</evidence>
<evidence type="ECO:0000256" key="7">
    <source>
        <dbReference type="ARBA" id="ARBA00022989"/>
    </source>
</evidence>
<dbReference type="Proteomes" id="UP000281514">
    <property type="component" value="Unassembled WGS sequence"/>
</dbReference>
<dbReference type="PROSITE" id="PS50111">
    <property type="entry name" value="CHEMOTAXIS_TRANSDUC_2"/>
    <property type="match status" value="1"/>
</dbReference>
<dbReference type="PROSITE" id="PS50192">
    <property type="entry name" value="T_SNARE"/>
    <property type="match status" value="1"/>
</dbReference>
<evidence type="ECO:0000259" key="13">
    <source>
        <dbReference type="PROSITE" id="PS50111"/>
    </source>
</evidence>